<reference evidence="2 3" key="1">
    <citation type="submission" date="2020-08" db="EMBL/GenBank/DDBJ databases">
        <title>Sequencing the genomes of 1000 actinobacteria strains.</title>
        <authorList>
            <person name="Klenk H.-P."/>
        </authorList>
    </citation>
    <scope>NUCLEOTIDE SEQUENCE [LARGE SCALE GENOMIC DNA]</scope>
    <source>
        <strain evidence="2 3">DSM 44230</strain>
    </source>
</reference>
<dbReference type="EMBL" id="JACHMH010000001">
    <property type="protein sequence ID" value="MBB4678053.1"/>
    <property type="molecule type" value="Genomic_DNA"/>
</dbReference>
<name>A0A7W7FV20_9PSEU</name>
<proteinExistence type="predicted"/>
<evidence type="ECO:0000313" key="3">
    <source>
        <dbReference type="Proteomes" id="UP000533598"/>
    </source>
</evidence>
<protein>
    <submittedName>
        <fullName evidence="2">D-alanyl-D-alanine carboxypeptidase</fullName>
        <ecNumber evidence="2">3.4.16.4</ecNumber>
    </submittedName>
</protein>
<dbReference type="AlphaFoldDB" id="A0A7W7FV20"/>
<dbReference type="Gene3D" id="3.40.710.10">
    <property type="entry name" value="DD-peptidase/beta-lactamase superfamily"/>
    <property type="match status" value="1"/>
</dbReference>
<organism evidence="2 3">
    <name type="scientific">Crossiella cryophila</name>
    <dbReference type="NCBI Taxonomy" id="43355"/>
    <lineage>
        <taxon>Bacteria</taxon>
        <taxon>Bacillati</taxon>
        <taxon>Actinomycetota</taxon>
        <taxon>Actinomycetes</taxon>
        <taxon>Pseudonocardiales</taxon>
        <taxon>Pseudonocardiaceae</taxon>
        <taxon>Crossiella</taxon>
    </lineage>
</organism>
<dbReference type="PANTHER" id="PTHR46825">
    <property type="entry name" value="D-ALANYL-D-ALANINE-CARBOXYPEPTIDASE/ENDOPEPTIDASE AMPH"/>
    <property type="match status" value="1"/>
</dbReference>
<dbReference type="InterPro" id="IPR050491">
    <property type="entry name" value="AmpC-like"/>
</dbReference>
<dbReference type="SUPFAM" id="SSF56601">
    <property type="entry name" value="beta-lactamase/transpeptidase-like"/>
    <property type="match status" value="1"/>
</dbReference>
<keyword evidence="2" id="KW-0645">Protease</keyword>
<dbReference type="RefSeq" id="WP_185003927.1">
    <property type="nucleotide sequence ID" value="NZ_BAAAUI010000027.1"/>
</dbReference>
<evidence type="ECO:0000313" key="2">
    <source>
        <dbReference type="EMBL" id="MBB4678053.1"/>
    </source>
</evidence>
<keyword evidence="2" id="KW-0121">Carboxypeptidase</keyword>
<gene>
    <name evidence="2" type="ORF">HNR67_004171</name>
</gene>
<accession>A0A7W7FV20</accession>
<dbReference type="InterPro" id="IPR012338">
    <property type="entry name" value="Beta-lactam/transpept-like"/>
</dbReference>
<keyword evidence="2" id="KW-0378">Hydrolase</keyword>
<dbReference type="EC" id="3.4.16.4" evidence="2"/>
<evidence type="ECO:0000259" key="1">
    <source>
        <dbReference type="Pfam" id="PF00144"/>
    </source>
</evidence>
<dbReference type="PANTHER" id="PTHR46825:SF7">
    <property type="entry name" value="D-ALANYL-D-ALANINE CARBOXYPEPTIDASE"/>
    <property type="match status" value="1"/>
</dbReference>
<feature type="domain" description="Beta-lactamase-related" evidence="1">
    <location>
        <begin position="17"/>
        <end position="362"/>
    </location>
</feature>
<dbReference type="GO" id="GO:0009002">
    <property type="term" value="F:serine-type D-Ala-D-Ala carboxypeptidase activity"/>
    <property type="evidence" value="ECO:0007669"/>
    <property type="project" value="UniProtKB-EC"/>
</dbReference>
<dbReference type="Pfam" id="PF00144">
    <property type="entry name" value="Beta-lactamase"/>
    <property type="match status" value="1"/>
</dbReference>
<keyword evidence="3" id="KW-1185">Reference proteome</keyword>
<comment type="caution">
    <text evidence="2">The sequence shown here is derived from an EMBL/GenBank/DDBJ whole genome shotgun (WGS) entry which is preliminary data.</text>
</comment>
<dbReference type="InterPro" id="IPR001466">
    <property type="entry name" value="Beta-lactam-related"/>
</dbReference>
<sequence length="387" mass="42067">MTEFESPGRDGVRAAMDTVVRELGAPSIAVRIQDEHGAWFGSAGSADTVTGAPRVPGERLHTGSISKAFTAATVLRLETEGRLDLEDTVQDWLPGSMDGSEYDAAKITIRHLLNNSSGLFATGMATEIQRRAMFRSAFDAHRFEVWPPAEVLRVALSQPPVGAPGERFWYSNGGFAFAAAIVEKATGNSFESEVDRTVIAPLGLRHTFTRHREETGYRGRHPRAYAKIFLREGVRPEDVRPDNWGELMEDAGLPPLDVTEANTSWGWGAANVVSTLDDLTTFFHAMITGGLLPERQHRAMWTTIPTAGSHWIANTGYGLGLYELTLSNGLKLRGSGGQSFGTCTLVLGTPDGRHTIAMHTNNDWAPFPILDKIIEAEFGASGFALQG</sequence>
<dbReference type="Proteomes" id="UP000533598">
    <property type="component" value="Unassembled WGS sequence"/>
</dbReference>